<dbReference type="PROSITE" id="PS51782">
    <property type="entry name" value="LYSM"/>
    <property type="match status" value="1"/>
</dbReference>
<feature type="region of interest" description="Disordered" evidence="1">
    <location>
        <begin position="206"/>
        <end position="237"/>
    </location>
</feature>
<feature type="compositionally biased region" description="Low complexity" evidence="1">
    <location>
        <begin position="342"/>
        <end position="370"/>
    </location>
</feature>
<name>A0A7G9G0S5_9FIRM</name>
<dbReference type="InterPro" id="IPR018392">
    <property type="entry name" value="LysM"/>
</dbReference>
<evidence type="ECO:0000259" key="2">
    <source>
        <dbReference type="PROSITE" id="PS51782"/>
    </source>
</evidence>
<evidence type="ECO:0000313" key="4">
    <source>
        <dbReference type="Proteomes" id="UP000515823"/>
    </source>
</evidence>
<dbReference type="RefSeq" id="WP_249300755.1">
    <property type="nucleotide sequence ID" value="NZ_CP060634.1"/>
</dbReference>
<proteinExistence type="predicted"/>
<organism evidence="3 4">
    <name type="scientific">Qiania dongpingensis</name>
    <dbReference type="NCBI Taxonomy" id="2763669"/>
    <lineage>
        <taxon>Bacteria</taxon>
        <taxon>Bacillati</taxon>
        <taxon>Bacillota</taxon>
        <taxon>Clostridia</taxon>
        <taxon>Lachnospirales</taxon>
        <taxon>Lachnospiraceae</taxon>
        <taxon>Qiania</taxon>
    </lineage>
</organism>
<dbReference type="Gene3D" id="3.10.350.10">
    <property type="entry name" value="LysM domain"/>
    <property type="match status" value="1"/>
</dbReference>
<keyword evidence="4" id="KW-1185">Reference proteome</keyword>
<evidence type="ECO:0000313" key="3">
    <source>
        <dbReference type="EMBL" id="QNM04407.1"/>
    </source>
</evidence>
<feature type="region of interest" description="Disordered" evidence="1">
    <location>
        <begin position="290"/>
        <end position="370"/>
    </location>
</feature>
<sequence>MEIPRNIRQIGDIEHDLHLYMEDYVATFIEKMKKRNDTCIGVFLGQQAKEQDIPCLFVRGAVLVKDYEIEDDRIVMTASAWNGVYEQADTCFKDVEICGWFLCSGDSGLTDLYNLQKSHNENFKSQNQVLFLYDGSREEEAVYRFDFHGAHRLKGYYIYYERNEQMQEYMISLEPSRKTEFALAPASRGVSDQAARQFRTIMETKQGKEGQAVKMAAGSQEKETAGQNKNKKQAPGTGASRFLRTVSVAALLCGAGFGMAAWYKYDKMQGVKDVLAVFAGKDSIMEETTSAAGSAKGKEESGQAVVSEVPGNVYPSDATSGSETVPSSSAAGADGQTSQTPAESGSAETTAEETTAAETTSAESEGQAAEAPVYREYVVKSGDTLNKICVEIYGDTSASLVSEICSINGMDNADFIFEGQTLKLPEKE</sequence>
<dbReference type="EMBL" id="CP060634">
    <property type="protein sequence ID" value="QNM04407.1"/>
    <property type="molecule type" value="Genomic_DNA"/>
</dbReference>
<dbReference type="SUPFAM" id="SSF54106">
    <property type="entry name" value="LysM domain"/>
    <property type="match status" value="1"/>
</dbReference>
<feature type="domain" description="LysM" evidence="2">
    <location>
        <begin position="375"/>
        <end position="424"/>
    </location>
</feature>
<evidence type="ECO:0000256" key="1">
    <source>
        <dbReference type="SAM" id="MobiDB-lite"/>
    </source>
</evidence>
<dbReference type="KEGG" id="qdo:H9Q78_07855"/>
<dbReference type="SMART" id="SM00257">
    <property type="entry name" value="LysM"/>
    <property type="match status" value="1"/>
</dbReference>
<gene>
    <name evidence="3" type="ORF">H9Q78_07855</name>
</gene>
<dbReference type="AlphaFoldDB" id="A0A7G9G0S5"/>
<feature type="compositionally biased region" description="Polar residues" evidence="1">
    <location>
        <begin position="317"/>
        <end position="341"/>
    </location>
</feature>
<dbReference type="CDD" id="cd00118">
    <property type="entry name" value="LysM"/>
    <property type="match status" value="1"/>
</dbReference>
<dbReference type="InterPro" id="IPR036779">
    <property type="entry name" value="LysM_dom_sf"/>
</dbReference>
<protein>
    <submittedName>
        <fullName evidence="3">LysM peptidoglycan-binding domain-containing protein</fullName>
    </submittedName>
</protein>
<dbReference type="Proteomes" id="UP000515823">
    <property type="component" value="Chromosome"/>
</dbReference>
<dbReference type="Pfam" id="PF01476">
    <property type="entry name" value="LysM"/>
    <property type="match status" value="1"/>
</dbReference>
<reference evidence="3 4" key="1">
    <citation type="submission" date="2020-08" db="EMBL/GenBank/DDBJ databases">
        <authorList>
            <person name="Liu C."/>
            <person name="Sun Q."/>
        </authorList>
    </citation>
    <scope>NUCLEOTIDE SEQUENCE [LARGE SCALE GENOMIC DNA]</scope>
    <source>
        <strain evidence="3 4">NSJ-38</strain>
    </source>
</reference>
<accession>A0A7G9G0S5</accession>